<evidence type="ECO:0000313" key="4">
    <source>
        <dbReference type="Proteomes" id="UP001358417"/>
    </source>
</evidence>
<dbReference type="PANTHER" id="PTHR47835:SF3">
    <property type="entry name" value="HELICASE FOR MEIOSIS 1"/>
    <property type="match status" value="1"/>
</dbReference>
<comment type="caution">
    <text evidence="3">The sequence shown here is derived from an EMBL/GenBank/DDBJ whole genome shotgun (WGS) entry which is preliminary data.</text>
</comment>
<dbReference type="PANTHER" id="PTHR47835">
    <property type="entry name" value="HFM1, ATP DEPENDENT DNA HELICASE HOMOLOG"/>
    <property type="match status" value="1"/>
</dbReference>
<dbReference type="AlphaFoldDB" id="A0AAV9NDL5"/>
<dbReference type="SMART" id="SM00487">
    <property type="entry name" value="DEXDc"/>
    <property type="match status" value="1"/>
</dbReference>
<dbReference type="GeneID" id="89970820"/>
<dbReference type="GO" id="GO:0005524">
    <property type="term" value="F:ATP binding"/>
    <property type="evidence" value="ECO:0007669"/>
    <property type="project" value="InterPro"/>
</dbReference>
<accession>A0AAV9NDL5</accession>
<dbReference type="InterPro" id="IPR052247">
    <property type="entry name" value="Meiotic_Crossover_Helicase"/>
</dbReference>
<protein>
    <recommendedName>
        <fullName evidence="2">Helicase ATP-binding domain-containing protein</fullName>
    </recommendedName>
</protein>
<dbReference type="InterPro" id="IPR011545">
    <property type="entry name" value="DEAD/DEAH_box_helicase_dom"/>
</dbReference>
<dbReference type="InterPro" id="IPR027417">
    <property type="entry name" value="P-loop_NTPase"/>
</dbReference>
<dbReference type="EMBL" id="JAVRRD010000013">
    <property type="protein sequence ID" value="KAK5052747.1"/>
    <property type="molecule type" value="Genomic_DNA"/>
</dbReference>
<feature type="region of interest" description="Disordered" evidence="1">
    <location>
        <begin position="1"/>
        <end position="48"/>
    </location>
</feature>
<dbReference type="GO" id="GO:0003676">
    <property type="term" value="F:nucleic acid binding"/>
    <property type="evidence" value="ECO:0007669"/>
    <property type="project" value="InterPro"/>
</dbReference>
<proteinExistence type="predicted"/>
<feature type="domain" description="Helicase ATP-binding" evidence="2">
    <location>
        <begin position="91"/>
        <end position="265"/>
    </location>
</feature>
<dbReference type="GO" id="GO:0016787">
    <property type="term" value="F:hydrolase activity"/>
    <property type="evidence" value="ECO:0007669"/>
    <property type="project" value="UniProtKB-KW"/>
</dbReference>
<dbReference type="SUPFAM" id="SSF52540">
    <property type="entry name" value="P-loop containing nucleoside triphosphate hydrolases"/>
    <property type="match status" value="1"/>
</dbReference>
<sequence length="305" mass="34123">MVLKNRVHDDSRPSFQRNTLSYVPLNGEPGADNTTRTRQGPSTQKNWSGTLGRALPMIQGIQLVPTSALPDKLRSIFGFETFNAVQSKCFPTAFETDDNLVLSAPTGSGKTVIMELAICRILSLPKTSDFKVVYLAPTKSLCAERNRDWQLKFRALDIQCSELTGDTEFAQLRNVQNANVIITTPEKWDSITRKWKDHAKLIKLVKLFLVDEVHILKESRGATLEAVISRMRSMGPNIRFVALSATVPNSDDIATWLGRNSSSPDLPASREVFGESFRPVELHKKVYGFESKANDFAFESMLTKQ</sequence>
<dbReference type="Proteomes" id="UP001358417">
    <property type="component" value="Unassembled WGS sequence"/>
</dbReference>
<reference evidence="3 4" key="1">
    <citation type="submission" date="2023-08" db="EMBL/GenBank/DDBJ databases">
        <title>Black Yeasts Isolated from many extreme environments.</title>
        <authorList>
            <person name="Coleine C."/>
            <person name="Stajich J.E."/>
            <person name="Selbmann L."/>
        </authorList>
    </citation>
    <scope>NUCLEOTIDE SEQUENCE [LARGE SCALE GENOMIC DNA]</scope>
    <source>
        <strain evidence="3 4">CCFEE 5792</strain>
    </source>
</reference>
<evidence type="ECO:0000256" key="1">
    <source>
        <dbReference type="SAM" id="MobiDB-lite"/>
    </source>
</evidence>
<keyword evidence="4" id="KW-1185">Reference proteome</keyword>
<evidence type="ECO:0000259" key="2">
    <source>
        <dbReference type="PROSITE" id="PS51192"/>
    </source>
</evidence>
<dbReference type="PROSITE" id="PS51192">
    <property type="entry name" value="HELICASE_ATP_BIND_1"/>
    <property type="match status" value="1"/>
</dbReference>
<feature type="compositionally biased region" description="Basic and acidic residues" evidence="1">
    <location>
        <begin position="1"/>
        <end position="12"/>
    </location>
</feature>
<dbReference type="GO" id="GO:0043138">
    <property type="term" value="F:3'-5' DNA helicase activity"/>
    <property type="evidence" value="ECO:0007669"/>
    <property type="project" value="UniProtKB-EC"/>
</dbReference>
<gene>
    <name evidence="3" type="ORF">LTR84_002613</name>
</gene>
<dbReference type="RefSeq" id="XP_064706447.1">
    <property type="nucleotide sequence ID" value="XM_064846222.1"/>
</dbReference>
<feature type="compositionally biased region" description="Polar residues" evidence="1">
    <location>
        <begin position="32"/>
        <end position="48"/>
    </location>
</feature>
<evidence type="ECO:0000313" key="3">
    <source>
        <dbReference type="EMBL" id="KAK5052747.1"/>
    </source>
</evidence>
<dbReference type="Gene3D" id="3.40.50.300">
    <property type="entry name" value="P-loop containing nucleotide triphosphate hydrolases"/>
    <property type="match status" value="2"/>
</dbReference>
<name>A0AAV9NDL5_9EURO</name>
<dbReference type="InterPro" id="IPR014001">
    <property type="entry name" value="Helicase_ATP-bd"/>
</dbReference>
<dbReference type="Pfam" id="PF00270">
    <property type="entry name" value="DEAD"/>
    <property type="match status" value="1"/>
</dbReference>
<organism evidence="3 4">
    <name type="scientific">Exophiala bonariae</name>
    <dbReference type="NCBI Taxonomy" id="1690606"/>
    <lineage>
        <taxon>Eukaryota</taxon>
        <taxon>Fungi</taxon>
        <taxon>Dikarya</taxon>
        <taxon>Ascomycota</taxon>
        <taxon>Pezizomycotina</taxon>
        <taxon>Eurotiomycetes</taxon>
        <taxon>Chaetothyriomycetidae</taxon>
        <taxon>Chaetothyriales</taxon>
        <taxon>Herpotrichiellaceae</taxon>
        <taxon>Exophiala</taxon>
    </lineage>
</organism>